<proteinExistence type="predicted"/>
<feature type="domain" description="F-BAR" evidence="5">
    <location>
        <begin position="2"/>
        <end position="431"/>
    </location>
</feature>
<dbReference type="FunFam" id="1.10.555.10:FF:000044">
    <property type="entry name" value="Rho-gtpase-activating protein 8"/>
    <property type="match status" value="1"/>
</dbReference>
<dbReference type="PANTHER" id="PTHR23065">
    <property type="entry name" value="PROLINE-SERINE-THREONINE PHOSPHATASE INTERACTING PROTEIN 1"/>
    <property type="match status" value="1"/>
</dbReference>
<accession>A0A9N9L188</accession>
<evidence type="ECO:0000256" key="1">
    <source>
        <dbReference type="PROSITE-ProRule" id="PRU01077"/>
    </source>
</evidence>
<reference evidence="6" key="1">
    <citation type="submission" date="2021-07" db="EMBL/GenBank/DDBJ databases">
        <authorList>
            <person name="Durling M."/>
        </authorList>
    </citation>
    <scope>NUCLEOTIDE SEQUENCE</scope>
</reference>
<feature type="compositionally biased region" description="Low complexity" evidence="2">
    <location>
        <begin position="788"/>
        <end position="797"/>
    </location>
</feature>
<dbReference type="PANTHER" id="PTHR23065:SF17">
    <property type="entry name" value="RHO-GTPASE-ACTIVATING PROTEIN RGD2"/>
    <property type="match status" value="1"/>
</dbReference>
<organism evidence="6 7">
    <name type="scientific">Hymenoscyphus fraxineus</name>
    <dbReference type="NCBI Taxonomy" id="746836"/>
    <lineage>
        <taxon>Eukaryota</taxon>
        <taxon>Fungi</taxon>
        <taxon>Dikarya</taxon>
        <taxon>Ascomycota</taxon>
        <taxon>Pezizomycotina</taxon>
        <taxon>Leotiomycetes</taxon>
        <taxon>Helotiales</taxon>
        <taxon>Helotiaceae</taxon>
        <taxon>Hymenoscyphus</taxon>
    </lineage>
</organism>
<dbReference type="Gene3D" id="1.10.555.10">
    <property type="entry name" value="Rho GTPase activation protein"/>
    <property type="match status" value="1"/>
</dbReference>
<dbReference type="Pfam" id="PF00620">
    <property type="entry name" value="RhoGAP"/>
    <property type="match status" value="1"/>
</dbReference>
<protein>
    <recommendedName>
        <fullName evidence="8">Rho-GTPase-activating protein-like protein</fullName>
    </recommendedName>
</protein>
<feature type="region of interest" description="Disordered" evidence="2">
    <location>
        <begin position="860"/>
        <end position="897"/>
    </location>
</feature>
<keyword evidence="7" id="KW-1185">Reference proteome</keyword>
<evidence type="ECO:0000259" key="5">
    <source>
        <dbReference type="PROSITE" id="PS51741"/>
    </source>
</evidence>
<dbReference type="GO" id="GO:0000935">
    <property type="term" value="C:division septum"/>
    <property type="evidence" value="ECO:0007669"/>
    <property type="project" value="TreeGrafter"/>
</dbReference>
<feature type="compositionally biased region" description="Basic and acidic residues" evidence="2">
    <location>
        <begin position="689"/>
        <end position="700"/>
    </location>
</feature>
<sequence length="897" mass="99493">MPGFADSFWSSGDYAGGLGVLFDKLQQGVAENQQMLTIAKMRAEAEDIYGTRLGDIGTATDKIQGGFSRDDGASVRKAYDGVRTEMEEAAKNHRKIAQSIRDLVVNPFSRWCDAHESRLANSQEDLQSRIKLHDKQAEAVKKLRSHYFNKCRLVEDIEEENKLAFQDPETSPKPKIPEIKVVDKEDDDDEQLEIADDMYQAEQIRKILGHILQTVALRETKVPILGTYANTTPGAEIVEYFQKHMQATSVSHAERIGQDLITHGFLRLVGNVGNIFANSSKMNYQWKPKAFQWAGIPEKKQTLGRSFSMPPGVDSVDSPIVGSVTEYLAGWNPLNTANPNETPGDRLRREAAEADERYKAGVRKLDLYRCQLEEAIVEHLKYLERCELDRLKAMKTIILDFSGTISNVIPSLQSTVDKMMLYQETVQPLGDLRYLLENYRTGGFAPRVTVYENYYNSADEQTFGVDLEARARADRKRVPALITTILTFLDNRYPDLEGDEARRSVWLVEVPLAQTHRVREALNTGKAFPIETLEPYEIPIIASVLKLYLLELPDSLVSSHVYEIMKTIYSTPASESSDEARISVLQNTLSQLRLANIATLDALMTHFTRLIELTSADETYIAALATTLAPCILRPKTETSMTIEEKFSYRLIRDLFAHKVAIFSELKRASSLSHTMSVDTRPRAISSDESNRKANMEARARAIIAAGGGSRSRNPSPAPSPRGHRRDRSSGGPETRFPVSVVQTSPTNPRDKNAGARQSLEVPGDMAITNPEPNGPASAPLQSVTNGSSPSDTPPTSATYMPSVNDGPGEIHVEKRNSLGRSPHITEAGVNKRDSLGRSGHVSATASRFGGRKPVNLARMSQSYEPSKRDSAGSNFEESISLGEKTGVTLTDKPMDD</sequence>
<dbReference type="InterPro" id="IPR036390">
    <property type="entry name" value="WH_DNA-bd_sf"/>
</dbReference>
<dbReference type="AlphaFoldDB" id="A0A9N9L188"/>
<dbReference type="SMART" id="SM00324">
    <property type="entry name" value="RhoGAP"/>
    <property type="match status" value="1"/>
</dbReference>
<evidence type="ECO:0008006" key="8">
    <source>
        <dbReference type="Google" id="ProtNLM"/>
    </source>
</evidence>
<dbReference type="Proteomes" id="UP000696280">
    <property type="component" value="Unassembled WGS sequence"/>
</dbReference>
<dbReference type="Gene3D" id="1.20.1270.60">
    <property type="entry name" value="Arfaptin homology (AH) domain/BAR domain"/>
    <property type="match status" value="2"/>
</dbReference>
<dbReference type="InterPro" id="IPR008936">
    <property type="entry name" value="Rho_GTPase_activation_prot"/>
</dbReference>
<dbReference type="SUPFAM" id="SSF46785">
    <property type="entry name" value="Winged helix' DNA-binding domain"/>
    <property type="match status" value="1"/>
</dbReference>
<dbReference type="SUPFAM" id="SSF48350">
    <property type="entry name" value="GTPase activation domain, GAP"/>
    <property type="match status" value="1"/>
</dbReference>
<dbReference type="PROSITE" id="PS51741">
    <property type="entry name" value="F_BAR"/>
    <property type="match status" value="1"/>
</dbReference>
<feature type="compositionally biased region" description="Low complexity" evidence="2">
    <location>
        <begin position="701"/>
        <end position="715"/>
    </location>
</feature>
<evidence type="ECO:0000259" key="3">
    <source>
        <dbReference type="PROSITE" id="PS50186"/>
    </source>
</evidence>
<dbReference type="GO" id="GO:0005737">
    <property type="term" value="C:cytoplasm"/>
    <property type="evidence" value="ECO:0007669"/>
    <property type="project" value="TreeGrafter"/>
</dbReference>
<evidence type="ECO:0000313" key="6">
    <source>
        <dbReference type="EMBL" id="CAG8956433.1"/>
    </source>
</evidence>
<dbReference type="SMART" id="SM00055">
    <property type="entry name" value="FCH"/>
    <property type="match status" value="1"/>
</dbReference>
<evidence type="ECO:0000256" key="2">
    <source>
        <dbReference type="SAM" id="MobiDB-lite"/>
    </source>
</evidence>
<dbReference type="GO" id="GO:0007264">
    <property type="term" value="P:small GTPase-mediated signal transduction"/>
    <property type="evidence" value="ECO:0007669"/>
    <property type="project" value="TreeGrafter"/>
</dbReference>
<comment type="caution">
    <text evidence="6">The sequence shown here is derived from an EMBL/GenBank/DDBJ whole genome shotgun (WGS) entry which is preliminary data.</text>
</comment>
<feature type="domain" description="DEP" evidence="3">
    <location>
        <begin position="211"/>
        <end position="295"/>
    </location>
</feature>
<name>A0A9N9L188_9HELO</name>
<dbReference type="GO" id="GO:0007010">
    <property type="term" value="P:cytoskeleton organization"/>
    <property type="evidence" value="ECO:0007669"/>
    <property type="project" value="TreeGrafter"/>
</dbReference>
<dbReference type="OrthoDB" id="2155291at2759"/>
<dbReference type="GO" id="GO:0005096">
    <property type="term" value="F:GTPase activator activity"/>
    <property type="evidence" value="ECO:0007669"/>
    <property type="project" value="TreeGrafter"/>
</dbReference>
<dbReference type="InterPro" id="IPR000591">
    <property type="entry name" value="DEP_dom"/>
</dbReference>
<evidence type="ECO:0000313" key="7">
    <source>
        <dbReference type="Proteomes" id="UP000696280"/>
    </source>
</evidence>
<dbReference type="FunFam" id="1.20.1270.60:FF:000073">
    <property type="entry name" value="RhoGAP and Fes/CIP4 domain protein"/>
    <property type="match status" value="1"/>
</dbReference>
<feature type="region of interest" description="Disordered" evidence="2">
    <location>
        <begin position="817"/>
        <end position="848"/>
    </location>
</feature>
<dbReference type="InterPro" id="IPR000198">
    <property type="entry name" value="RhoGAP_dom"/>
</dbReference>
<feature type="domain" description="Rho-GAP" evidence="4">
    <location>
        <begin position="465"/>
        <end position="663"/>
    </location>
</feature>
<feature type="region of interest" description="Disordered" evidence="2">
    <location>
        <begin position="672"/>
        <end position="797"/>
    </location>
</feature>
<dbReference type="Pfam" id="PF00611">
    <property type="entry name" value="FCH"/>
    <property type="match status" value="1"/>
</dbReference>
<dbReference type="CDD" id="cd04399">
    <property type="entry name" value="RhoGAP_fRGD2"/>
    <property type="match status" value="1"/>
</dbReference>
<dbReference type="FunFam" id="1.20.1270.60:FF:000050">
    <property type="entry name" value="RhoGAP and Fes/CIP4 domain protein"/>
    <property type="match status" value="1"/>
</dbReference>
<dbReference type="SUPFAM" id="SSF103657">
    <property type="entry name" value="BAR/IMD domain-like"/>
    <property type="match status" value="1"/>
</dbReference>
<dbReference type="InterPro" id="IPR031160">
    <property type="entry name" value="F_BAR_dom"/>
</dbReference>
<dbReference type="EMBL" id="CAJVRL010000070">
    <property type="protein sequence ID" value="CAG8956433.1"/>
    <property type="molecule type" value="Genomic_DNA"/>
</dbReference>
<dbReference type="PROSITE" id="PS50186">
    <property type="entry name" value="DEP"/>
    <property type="match status" value="1"/>
</dbReference>
<dbReference type="PROSITE" id="PS50238">
    <property type="entry name" value="RHOGAP"/>
    <property type="match status" value="1"/>
</dbReference>
<dbReference type="GO" id="GO:0005886">
    <property type="term" value="C:plasma membrane"/>
    <property type="evidence" value="ECO:0007669"/>
    <property type="project" value="TreeGrafter"/>
</dbReference>
<dbReference type="Pfam" id="PF00610">
    <property type="entry name" value="DEP"/>
    <property type="match status" value="1"/>
</dbReference>
<dbReference type="InterPro" id="IPR027267">
    <property type="entry name" value="AH/BAR_dom_sf"/>
</dbReference>
<evidence type="ECO:0000259" key="4">
    <source>
        <dbReference type="PROSITE" id="PS50238"/>
    </source>
</evidence>
<keyword evidence="1" id="KW-0175">Coiled coil</keyword>
<dbReference type="InterPro" id="IPR001060">
    <property type="entry name" value="FCH_dom"/>
</dbReference>
<gene>
    <name evidence="6" type="ORF">HYFRA_00003817</name>
</gene>